<reference evidence="1" key="1">
    <citation type="submission" date="2021-03" db="EMBL/GenBank/DDBJ databases">
        <title>Molecular epidemiology and mechanisms of colistin and carbapenem resistance in Enterobacteriaceae from clinical isolates, the environment and porcine samples in Pretoria, South Africa.</title>
        <authorList>
            <person name="Bogoshi D."/>
            <person name="Mbelle N.M."/>
            <person name="Naidoo V."/>
            <person name="Osei Sekyere J."/>
        </authorList>
    </citation>
    <scope>NUCLEOTIDE SEQUENCE</scope>
    <source>
        <strain evidence="1">ESB009</strain>
    </source>
</reference>
<dbReference type="AlphaFoldDB" id="A0A939SM63"/>
<protein>
    <recommendedName>
        <fullName evidence="2">Cytosolic protein</fullName>
    </recommendedName>
</protein>
<comment type="caution">
    <text evidence="1">The sequence shown here is derived from an EMBL/GenBank/DDBJ whole genome shotgun (WGS) entry which is preliminary data.</text>
</comment>
<dbReference type="EMBL" id="JAGETT010000009">
    <property type="protein sequence ID" value="MBO1919777.1"/>
    <property type="molecule type" value="Genomic_DNA"/>
</dbReference>
<gene>
    <name evidence="1" type="ORF">J4710_02345</name>
</gene>
<name>A0A939SM63_STAXY</name>
<proteinExistence type="predicted"/>
<evidence type="ECO:0000313" key="1">
    <source>
        <dbReference type="EMBL" id="MBO1919777.1"/>
    </source>
</evidence>
<evidence type="ECO:0008006" key="2">
    <source>
        <dbReference type="Google" id="ProtNLM"/>
    </source>
</evidence>
<accession>A0A939SM63</accession>
<organism evidence="1">
    <name type="scientific">Staphylococcus xylosus</name>
    <dbReference type="NCBI Taxonomy" id="1288"/>
    <lineage>
        <taxon>Bacteria</taxon>
        <taxon>Bacillati</taxon>
        <taxon>Bacillota</taxon>
        <taxon>Bacilli</taxon>
        <taxon>Bacillales</taxon>
        <taxon>Staphylococcaceae</taxon>
        <taxon>Staphylococcus</taxon>
    </lineage>
</organism>
<sequence>MKIIKYKIGSIDISYTVETHKGHVFTHTLPKDTPSDNVQRYLTLLSNTVDERKLNKHFNYYNKGVNRPTY</sequence>